<feature type="transmembrane region" description="Helical" evidence="9">
    <location>
        <begin position="475"/>
        <end position="494"/>
    </location>
</feature>
<dbReference type="PRINTS" id="PR01036">
    <property type="entry name" value="TCRTETB"/>
</dbReference>
<comment type="subcellular location">
    <subcellularLocation>
        <location evidence="1">Cell membrane</location>
        <topology evidence="1">Multi-pass membrane protein</topology>
    </subcellularLocation>
</comment>
<dbReference type="NCBIfam" id="TIGR00711">
    <property type="entry name" value="efflux_EmrB"/>
    <property type="match status" value="1"/>
</dbReference>
<evidence type="ECO:0000313" key="12">
    <source>
        <dbReference type="Proteomes" id="UP000006556"/>
    </source>
</evidence>
<dbReference type="GO" id="GO:0022857">
    <property type="term" value="F:transmembrane transporter activity"/>
    <property type="evidence" value="ECO:0007669"/>
    <property type="project" value="InterPro"/>
</dbReference>
<dbReference type="KEGG" id="pth:PTH_2781"/>
<feature type="transmembrane region" description="Helical" evidence="9">
    <location>
        <begin position="165"/>
        <end position="186"/>
    </location>
</feature>
<feature type="transmembrane region" description="Helical" evidence="9">
    <location>
        <begin position="506"/>
        <end position="524"/>
    </location>
</feature>
<evidence type="ECO:0000256" key="8">
    <source>
        <dbReference type="SAM" id="MobiDB-lite"/>
    </source>
</evidence>
<evidence type="ECO:0000256" key="4">
    <source>
        <dbReference type="ARBA" id="ARBA00022475"/>
    </source>
</evidence>
<dbReference type="InterPro" id="IPR020846">
    <property type="entry name" value="MFS_dom"/>
</dbReference>
<dbReference type="InterPro" id="IPR011701">
    <property type="entry name" value="MFS"/>
</dbReference>
<dbReference type="eggNOG" id="COG2814">
    <property type="taxonomic scope" value="Bacteria"/>
</dbReference>
<feature type="domain" description="Major facilitator superfamily (MFS) profile" evidence="10">
    <location>
        <begin position="40"/>
        <end position="529"/>
    </location>
</feature>
<feature type="transmembrane region" description="Helical" evidence="9">
    <location>
        <begin position="256"/>
        <end position="274"/>
    </location>
</feature>
<keyword evidence="12" id="KW-1185">Reference proteome</keyword>
<feature type="region of interest" description="Disordered" evidence="8">
    <location>
        <begin position="1"/>
        <end position="30"/>
    </location>
</feature>
<dbReference type="Pfam" id="PF07690">
    <property type="entry name" value="MFS_1"/>
    <property type="match status" value="1"/>
</dbReference>
<dbReference type="SUPFAM" id="SSF103473">
    <property type="entry name" value="MFS general substrate transporter"/>
    <property type="match status" value="1"/>
</dbReference>
<dbReference type="Proteomes" id="UP000006556">
    <property type="component" value="Chromosome"/>
</dbReference>
<keyword evidence="5 9" id="KW-0812">Transmembrane</keyword>
<comment type="similarity">
    <text evidence="2">Belongs to the major facilitator superfamily. EmrB family.</text>
</comment>
<dbReference type="CDD" id="cd17503">
    <property type="entry name" value="MFS_LmrB_MDR_like"/>
    <property type="match status" value="1"/>
</dbReference>
<evidence type="ECO:0000256" key="2">
    <source>
        <dbReference type="ARBA" id="ARBA00008537"/>
    </source>
</evidence>
<evidence type="ECO:0000256" key="6">
    <source>
        <dbReference type="ARBA" id="ARBA00022989"/>
    </source>
</evidence>
<feature type="transmembrane region" description="Helical" evidence="9">
    <location>
        <begin position="192"/>
        <end position="213"/>
    </location>
</feature>
<dbReference type="InterPro" id="IPR036259">
    <property type="entry name" value="MFS_trans_sf"/>
</dbReference>
<proteinExistence type="inferred from homology"/>
<keyword evidence="7 9" id="KW-0472">Membrane</keyword>
<dbReference type="EMBL" id="AP009389">
    <property type="protein sequence ID" value="BAF60962.1"/>
    <property type="molecule type" value="Genomic_DNA"/>
</dbReference>
<evidence type="ECO:0000313" key="11">
    <source>
        <dbReference type="EMBL" id="BAF60962.1"/>
    </source>
</evidence>
<feature type="transmembrane region" description="Helical" evidence="9">
    <location>
        <begin position="131"/>
        <end position="153"/>
    </location>
</feature>
<feature type="transmembrane region" description="Helical" evidence="9">
    <location>
        <begin position="225"/>
        <end position="244"/>
    </location>
</feature>
<feature type="transmembrane region" description="Helical" evidence="9">
    <location>
        <begin position="395"/>
        <end position="417"/>
    </location>
</feature>
<feature type="transmembrane region" description="Helical" evidence="9">
    <location>
        <begin position="354"/>
        <end position="375"/>
    </location>
</feature>
<feature type="compositionally biased region" description="Gly residues" evidence="8">
    <location>
        <begin position="14"/>
        <end position="27"/>
    </location>
</feature>
<evidence type="ECO:0000256" key="3">
    <source>
        <dbReference type="ARBA" id="ARBA00022448"/>
    </source>
</evidence>
<feature type="transmembrane region" description="Helical" evidence="9">
    <location>
        <begin position="106"/>
        <end position="125"/>
    </location>
</feature>
<keyword evidence="3" id="KW-0813">Transport</keyword>
<keyword evidence="4" id="KW-1003">Cell membrane</keyword>
<dbReference type="PANTHER" id="PTHR42718:SF9">
    <property type="entry name" value="MAJOR FACILITATOR SUPERFAMILY MULTIDRUG TRANSPORTER MFSC"/>
    <property type="match status" value="1"/>
</dbReference>
<reference evidence="12" key="1">
    <citation type="journal article" date="2008" name="Genome Res.">
        <title>The genome of Pelotomaculum thermopropionicum reveals niche-associated evolution in anaerobic microbiota.</title>
        <authorList>
            <person name="Kosaka T."/>
            <person name="Kato S."/>
            <person name="Shimoyama T."/>
            <person name="Ishii S."/>
            <person name="Abe T."/>
            <person name="Watanabe K."/>
        </authorList>
    </citation>
    <scope>NUCLEOTIDE SEQUENCE [LARGE SCALE GENOMIC DNA]</scope>
    <source>
        <strain evidence="12">DSM 13744 / JCM 10971 / SI</strain>
    </source>
</reference>
<dbReference type="PANTHER" id="PTHR42718">
    <property type="entry name" value="MAJOR FACILITATOR SUPERFAMILY MULTIDRUG TRANSPORTER MFSC"/>
    <property type="match status" value="1"/>
</dbReference>
<dbReference type="Gene3D" id="1.20.1250.20">
    <property type="entry name" value="MFS general substrate transporter like domains"/>
    <property type="match status" value="1"/>
</dbReference>
<feature type="transmembrane region" description="Helical" evidence="9">
    <location>
        <begin position="78"/>
        <end position="97"/>
    </location>
</feature>
<sequence length="534" mass="56774">MTNRDGGKKPQGGLPAGPGGPGGGPGGMEDHPTGRIPLAALMTLIIGAFMAILDGSIVNVALPRMMSIFNSTPDQIQWVITAYLLASGVVVPVTGYLSDRFGAKRLYIVSLGAFTAGSALCSLAWSNHSLVAFRVVQAIGGGMMMPVTMTMIYHIVPRDKIGTALGIWGISAMAAPTVGPTLGGYLVDNFSWHWIFTINIPIGAVAVFLAAMILEETPKKAGLKVDIPGILLSSAGCFALLLALSEGQDKGWTSLYIVNLLIFSGFSLALFVIWELTADQPMLDIRLLKNKVFTASLVCVSITTIGLFSAIFLVPLFVQNVQGLTPMQTGLLMMPAALASGIMMPISGRLFDKIGALPLCLVGLSVTVVTTYQLHTITYDTSYRELQWLLVERSLGLGLCMMPMATAGMNTVPRFLIGRASALNNLVRQISASFGIAFITYVMMNRQEQHTAWLADSLNYSSPVAVGAFQQLQGLLAQGGAGSSGAAGVLYALVQREAVIAGMADAYIVSTAIVLFAFPFIFLLKDHRVRLNDS</sequence>
<feature type="transmembrane region" description="Helical" evidence="9">
    <location>
        <begin position="38"/>
        <end position="58"/>
    </location>
</feature>
<dbReference type="InterPro" id="IPR004638">
    <property type="entry name" value="EmrB-like"/>
</dbReference>
<feature type="transmembrane region" description="Helical" evidence="9">
    <location>
        <begin position="295"/>
        <end position="318"/>
    </location>
</feature>
<dbReference type="STRING" id="370438.PTH_2781"/>
<name>A5CYH9_PELTS</name>
<keyword evidence="6 9" id="KW-1133">Transmembrane helix</keyword>
<dbReference type="Gene3D" id="1.20.1720.10">
    <property type="entry name" value="Multidrug resistance protein D"/>
    <property type="match status" value="1"/>
</dbReference>
<dbReference type="HOGENOM" id="CLU_000960_28_0_9"/>
<evidence type="ECO:0000256" key="1">
    <source>
        <dbReference type="ARBA" id="ARBA00004651"/>
    </source>
</evidence>
<dbReference type="AlphaFoldDB" id="A5CYH9"/>
<evidence type="ECO:0000259" key="10">
    <source>
        <dbReference type="PROSITE" id="PS50850"/>
    </source>
</evidence>
<evidence type="ECO:0000256" key="9">
    <source>
        <dbReference type="SAM" id="Phobius"/>
    </source>
</evidence>
<dbReference type="GO" id="GO:0005886">
    <property type="term" value="C:plasma membrane"/>
    <property type="evidence" value="ECO:0007669"/>
    <property type="project" value="UniProtKB-SubCell"/>
</dbReference>
<evidence type="ECO:0000256" key="7">
    <source>
        <dbReference type="ARBA" id="ARBA00023136"/>
    </source>
</evidence>
<feature type="transmembrane region" description="Helical" evidence="9">
    <location>
        <begin position="426"/>
        <end position="444"/>
    </location>
</feature>
<evidence type="ECO:0000256" key="5">
    <source>
        <dbReference type="ARBA" id="ARBA00022692"/>
    </source>
</evidence>
<feature type="transmembrane region" description="Helical" evidence="9">
    <location>
        <begin position="330"/>
        <end position="347"/>
    </location>
</feature>
<dbReference type="PROSITE" id="PS50850">
    <property type="entry name" value="MFS"/>
    <property type="match status" value="1"/>
</dbReference>
<protein>
    <submittedName>
        <fullName evidence="11">Hypothetical transporter</fullName>
    </submittedName>
</protein>
<organism evidence="11 12">
    <name type="scientific">Pelotomaculum thermopropionicum (strain DSM 13744 / JCM 10971 / SI)</name>
    <dbReference type="NCBI Taxonomy" id="370438"/>
    <lineage>
        <taxon>Bacteria</taxon>
        <taxon>Bacillati</taxon>
        <taxon>Bacillota</taxon>
        <taxon>Clostridia</taxon>
        <taxon>Eubacteriales</taxon>
        <taxon>Desulfotomaculaceae</taxon>
        <taxon>Pelotomaculum</taxon>
    </lineage>
</organism>
<gene>
    <name evidence="11" type="ordered locus">PTH_2781</name>
</gene>
<accession>A5CYH9</accession>